<protein>
    <submittedName>
        <fullName evidence="1">Uncharacterized protein</fullName>
    </submittedName>
</protein>
<comment type="caution">
    <text evidence="1">The sequence shown here is derived from an EMBL/GenBank/DDBJ whole genome shotgun (WGS) entry which is preliminary data.</text>
</comment>
<evidence type="ECO:0000313" key="2">
    <source>
        <dbReference type="Proteomes" id="UP000244180"/>
    </source>
</evidence>
<proteinExistence type="predicted"/>
<dbReference type="Proteomes" id="UP000244180">
    <property type="component" value="Unassembled WGS sequence"/>
</dbReference>
<sequence length="37" mass="4646">MHPKITRLKRIRYGFKNREMYVRKMPLVFIPFAHRIT</sequence>
<dbReference type="EMBL" id="PEBV01000019">
    <property type="protein sequence ID" value="PTQ52930.1"/>
    <property type="molecule type" value="Genomic_DNA"/>
</dbReference>
<dbReference type="AlphaFoldDB" id="A0A2T5G9S7"/>
<reference evidence="1 2" key="1">
    <citation type="submission" date="2017-08" db="EMBL/GenBank/DDBJ databases">
        <title>Burning lignite coal seam in the remote Altai Mountains harbors a hydrogen-driven thermophilic microbial community.</title>
        <authorList>
            <person name="Kadnikov V.V."/>
            <person name="Mardanov A.V."/>
            <person name="Ivasenko D."/>
            <person name="Beletsky A.V."/>
            <person name="Karnachuk O.V."/>
            <person name="Ravin N.V."/>
        </authorList>
    </citation>
    <scope>NUCLEOTIDE SEQUENCE [LARGE SCALE GENOMIC DNA]</scope>
    <source>
        <strain evidence="1">AL33</strain>
    </source>
</reference>
<name>A0A2T5G9S7_HYDSH</name>
<evidence type="ECO:0000313" key="1">
    <source>
        <dbReference type="EMBL" id="PTQ52930.1"/>
    </source>
</evidence>
<gene>
    <name evidence="1" type="ORF">HSCHL_2429</name>
</gene>
<organism evidence="1 2">
    <name type="scientific">Hydrogenibacillus schlegelii</name>
    <name type="common">Bacillus schlegelii</name>
    <dbReference type="NCBI Taxonomy" id="1484"/>
    <lineage>
        <taxon>Bacteria</taxon>
        <taxon>Bacillati</taxon>
        <taxon>Bacillota</taxon>
        <taxon>Bacilli</taxon>
        <taxon>Bacillales</taxon>
        <taxon>Bacillales Family X. Incertae Sedis</taxon>
        <taxon>Hydrogenibacillus</taxon>
    </lineage>
</organism>
<accession>A0A2T5G9S7</accession>